<dbReference type="InterPro" id="IPR016162">
    <property type="entry name" value="Ald_DH_N"/>
</dbReference>
<evidence type="ECO:0000256" key="1">
    <source>
        <dbReference type="ARBA" id="ARBA00009986"/>
    </source>
</evidence>
<dbReference type="SUPFAM" id="SSF53720">
    <property type="entry name" value="ALDH-like"/>
    <property type="match status" value="1"/>
</dbReference>
<feature type="domain" description="Aldehyde dehydrogenase" evidence="8">
    <location>
        <begin position="13"/>
        <end position="441"/>
    </location>
</feature>
<evidence type="ECO:0000256" key="5">
    <source>
        <dbReference type="PIRSR" id="PIRSR036492-1"/>
    </source>
</evidence>
<dbReference type="InterPro" id="IPR029510">
    <property type="entry name" value="Ald_DH_CS_GLU"/>
</dbReference>
<dbReference type="EMBL" id="CP119905">
    <property type="protein sequence ID" value="WFD24392.1"/>
    <property type="molecule type" value="Genomic_DNA"/>
</dbReference>
<dbReference type="PIRSF" id="PIRSF036492">
    <property type="entry name" value="ALDH"/>
    <property type="match status" value="1"/>
</dbReference>
<dbReference type="PROSITE" id="PS00687">
    <property type="entry name" value="ALDEHYDE_DEHYDR_GLU"/>
    <property type="match status" value="1"/>
</dbReference>
<keyword evidence="10" id="KW-1185">Reference proteome</keyword>
<gene>
    <name evidence="9" type="ORF">MEQU1_003092</name>
</gene>
<reference evidence="9" key="1">
    <citation type="submission" date="2023-03" db="EMBL/GenBank/DDBJ databases">
        <title>Mating type loci evolution in Malassezia.</title>
        <authorList>
            <person name="Coelho M.A."/>
        </authorList>
    </citation>
    <scope>NUCLEOTIDE SEQUENCE</scope>
    <source>
        <strain evidence="9">CBS 12830</strain>
    </source>
</reference>
<evidence type="ECO:0000256" key="4">
    <source>
        <dbReference type="PIRNR" id="PIRNR036492"/>
    </source>
</evidence>
<evidence type="ECO:0000313" key="10">
    <source>
        <dbReference type="Proteomes" id="UP001214415"/>
    </source>
</evidence>
<sequence length="529" mass="58882">MESITKMTSPEMVPVIVEKLRASFLTGKTRCLEYRKKQLKQFYFLVDENQQAFMDAIHKDLGRPKMETSFGEITAFKNDCLKAIKHLKKWAKDEHVWSGLPFMLHSTFIRKDPKGTVLVLGAWNYPITVQLSPMIGAIAAGNTAVLKPSEISAHSAQLIAELWPKYMDLETTAVINGGIPQAQALLDERWEHIFYTGNGRVGRIVAEKAAKFLCPVTLELGGKSPVIIDDSANLSIAAHRILWAKSFNAGQTCIAPDYVLVDRKIQDKLIAELEKAQRQFGKGILGNGKDMGRIVSPNHWKRVHELVASSKAELVFGGVGEADEETRFMPLTVFKNVDANDSTMGEEIFGPVLPIIPIDSIREAVDFVNARDQPLALYMFSENKDVCDYIMKYTRSGGVVRGDMLIHFVIDALPFGGTGPAGFGAYHGQNSFECFSHRRSVVVAPAGGILGFLVEKIMSLRYPPYSSTKQKFFQLLLADYAGFGRPQDPTKSTTSVDQPIKRATLLRILRRKKLFLVVLLLAVVLRVYA</sequence>
<comment type="similarity">
    <text evidence="1 4 7">Belongs to the aldehyde dehydrogenase family.</text>
</comment>
<proteinExistence type="inferred from homology"/>
<dbReference type="InterPro" id="IPR016161">
    <property type="entry name" value="Ald_DH/histidinol_DH"/>
</dbReference>
<dbReference type="Pfam" id="PF00171">
    <property type="entry name" value="Aldedh"/>
    <property type="match status" value="1"/>
</dbReference>
<evidence type="ECO:0000256" key="2">
    <source>
        <dbReference type="ARBA" id="ARBA00023002"/>
    </source>
</evidence>
<protein>
    <recommendedName>
        <fullName evidence="4">Aldehyde dehydrogenase</fullName>
    </recommendedName>
</protein>
<name>A0AAF0ELL1_9BASI</name>
<dbReference type="AlphaFoldDB" id="A0AAF0ELL1"/>
<keyword evidence="3" id="KW-0520">NAD</keyword>
<evidence type="ECO:0000256" key="6">
    <source>
        <dbReference type="PROSITE-ProRule" id="PRU10007"/>
    </source>
</evidence>
<dbReference type="FunFam" id="3.40.605.10:FF:000004">
    <property type="entry name" value="Aldehyde dehydrogenase"/>
    <property type="match status" value="1"/>
</dbReference>
<dbReference type="Proteomes" id="UP001214415">
    <property type="component" value="Chromosome 6"/>
</dbReference>
<dbReference type="Gene3D" id="3.40.309.10">
    <property type="entry name" value="Aldehyde Dehydrogenase, Chain A, domain 2"/>
    <property type="match status" value="1"/>
</dbReference>
<dbReference type="PANTHER" id="PTHR43570">
    <property type="entry name" value="ALDEHYDE DEHYDROGENASE"/>
    <property type="match status" value="1"/>
</dbReference>
<dbReference type="PANTHER" id="PTHR43570:SF16">
    <property type="entry name" value="ALDEHYDE DEHYDROGENASE TYPE III, ISOFORM Q"/>
    <property type="match status" value="1"/>
</dbReference>
<dbReference type="CDD" id="cd07135">
    <property type="entry name" value="ALDH_F14-YMR110C"/>
    <property type="match status" value="1"/>
</dbReference>
<dbReference type="InterPro" id="IPR012394">
    <property type="entry name" value="Aldehyde_DH_NAD(P)"/>
</dbReference>
<feature type="active site" evidence="5 6">
    <location>
        <position position="219"/>
    </location>
</feature>
<evidence type="ECO:0000256" key="7">
    <source>
        <dbReference type="RuleBase" id="RU003345"/>
    </source>
</evidence>
<dbReference type="GO" id="GO:0006081">
    <property type="term" value="P:aldehyde metabolic process"/>
    <property type="evidence" value="ECO:0007669"/>
    <property type="project" value="InterPro"/>
</dbReference>
<accession>A0AAF0ELL1</accession>
<feature type="active site" evidence="5">
    <location>
        <position position="253"/>
    </location>
</feature>
<dbReference type="GO" id="GO:0004029">
    <property type="term" value="F:aldehyde dehydrogenase (NAD+) activity"/>
    <property type="evidence" value="ECO:0007669"/>
    <property type="project" value="TreeGrafter"/>
</dbReference>
<dbReference type="Gene3D" id="3.40.605.10">
    <property type="entry name" value="Aldehyde Dehydrogenase, Chain A, domain 1"/>
    <property type="match status" value="1"/>
</dbReference>
<evidence type="ECO:0000256" key="3">
    <source>
        <dbReference type="ARBA" id="ARBA00023027"/>
    </source>
</evidence>
<evidence type="ECO:0000313" key="9">
    <source>
        <dbReference type="EMBL" id="WFD24392.1"/>
    </source>
</evidence>
<dbReference type="FunFam" id="3.40.309.10:FF:000003">
    <property type="entry name" value="Aldehyde dehydrogenase"/>
    <property type="match status" value="1"/>
</dbReference>
<dbReference type="InterPro" id="IPR016163">
    <property type="entry name" value="Ald_DH_C"/>
</dbReference>
<keyword evidence="2 4" id="KW-0560">Oxidoreductase</keyword>
<evidence type="ECO:0000259" key="8">
    <source>
        <dbReference type="Pfam" id="PF00171"/>
    </source>
</evidence>
<dbReference type="InterPro" id="IPR015590">
    <property type="entry name" value="Aldehyde_DH_dom"/>
</dbReference>
<organism evidence="9 10">
    <name type="scientific">Malassezia equina</name>
    <dbReference type="NCBI Taxonomy" id="1381935"/>
    <lineage>
        <taxon>Eukaryota</taxon>
        <taxon>Fungi</taxon>
        <taxon>Dikarya</taxon>
        <taxon>Basidiomycota</taxon>
        <taxon>Ustilaginomycotina</taxon>
        <taxon>Malasseziomycetes</taxon>
        <taxon>Malasseziales</taxon>
        <taxon>Malasseziaceae</taxon>
        <taxon>Malassezia</taxon>
    </lineage>
</organism>
<dbReference type="GO" id="GO:0005737">
    <property type="term" value="C:cytoplasm"/>
    <property type="evidence" value="ECO:0007669"/>
    <property type="project" value="TreeGrafter"/>
</dbReference>